<dbReference type="InterPro" id="IPR013087">
    <property type="entry name" value="Znf_C2H2_type"/>
</dbReference>
<dbReference type="AlphaFoldDB" id="A0A085NGN1"/>
<dbReference type="SMART" id="SM00355">
    <property type="entry name" value="ZnF_C2H2"/>
    <property type="match status" value="4"/>
</dbReference>
<name>A0A085NGN1_9BILA</name>
<dbReference type="GO" id="GO:0000981">
    <property type="term" value="F:DNA-binding transcription factor activity, RNA polymerase II-specific"/>
    <property type="evidence" value="ECO:0007669"/>
    <property type="project" value="TreeGrafter"/>
</dbReference>
<reference evidence="12 13" key="1">
    <citation type="journal article" date="2014" name="Nat. Genet.">
        <title>Genome and transcriptome of the porcine whipworm Trichuris suis.</title>
        <authorList>
            <person name="Jex A.R."/>
            <person name="Nejsum P."/>
            <person name="Schwarz E.M."/>
            <person name="Hu L."/>
            <person name="Young N.D."/>
            <person name="Hall R.S."/>
            <person name="Korhonen P.K."/>
            <person name="Liao S."/>
            <person name="Thamsborg S."/>
            <person name="Xia J."/>
            <person name="Xu P."/>
            <person name="Wang S."/>
            <person name="Scheerlinck J.P."/>
            <person name="Hofmann A."/>
            <person name="Sternberg P.W."/>
            <person name="Wang J."/>
            <person name="Gasser R.B."/>
        </authorList>
    </citation>
    <scope>NUCLEOTIDE SEQUENCE [LARGE SCALE GENOMIC DNA]</scope>
    <source>
        <strain evidence="12">DCEP-RM93F</strain>
        <strain evidence="11">DCEP-RM93M</strain>
    </source>
</reference>
<dbReference type="PROSITE" id="PS50157">
    <property type="entry name" value="ZINC_FINGER_C2H2_2"/>
    <property type="match status" value="4"/>
</dbReference>
<dbReference type="SUPFAM" id="SSF57667">
    <property type="entry name" value="beta-beta-alpha zinc fingers"/>
    <property type="match status" value="2"/>
</dbReference>
<dbReference type="FunFam" id="3.30.160.60:FF:002343">
    <property type="entry name" value="Zinc finger protein 33A"/>
    <property type="match status" value="1"/>
</dbReference>
<comment type="subcellular location">
    <subcellularLocation>
        <location evidence="1">Nucleus</location>
    </subcellularLocation>
</comment>
<keyword evidence="7" id="KW-0539">Nucleus</keyword>
<keyword evidence="3" id="KW-0677">Repeat</keyword>
<dbReference type="PANTHER" id="PTHR24388:SF54">
    <property type="entry name" value="PROTEIN ESCARGOT"/>
    <property type="match status" value="1"/>
</dbReference>
<evidence type="ECO:0000256" key="3">
    <source>
        <dbReference type="ARBA" id="ARBA00022737"/>
    </source>
</evidence>
<evidence type="ECO:0000256" key="8">
    <source>
        <dbReference type="ARBA" id="ARBA00037948"/>
    </source>
</evidence>
<keyword evidence="4 9" id="KW-0863">Zinc-finger</keyword>
<evidence type="ECO:0000313" key="11">
    <source>
        <dbReference type="EMBL" id="KFD58666.1"/>
    </source>
</evidence>
<dbReference type="GO" id="GO:0055059">
    <property type="term" value="P:asymmetric neuroblast division"/>
    <property type="evidence" value="ECO:0007669"/>
    <property type="project" value="UniProtKB-ARBA"/>
</dbReference>
<evidence type="ECO:0000256" key="2">
    <source>
        <dbReference type="ARBA" id="ARBA00022723"/>
    </source>
</evidence>
<dbReference type="Proteomes" id="UP000030758">
    <property type="component" value="Unassembled WGS sequence"/>
</dbReference>
<feature type="domain" description="C2H2-type" evidence="10">
    <location>
        <begin position="353"/>
        <end position="380"/>
    </location>
</feature>
<dbReference type="FunFam" id="3.30.160.60:FF:000207">
    <property type="entry name" value="zinc finger protein SNAI2"/>
    <property type="match status" value="1"/>
</dbReference>
<dbReference type="EMBL" id="KL367503">
    <property type="protein sequence ID" value="KFD68627.1"/>
    <property type="molecule type" value="Genomic_DNA"/>
</dbReference>
<dbReference type="GO" id="GO:2000177">
    <property type="term" value="P:regulation of neural precursor cell proliferation"/>
    <property type="evidence" value="ECO:0007669"/>
    <property type="project" value="UniProtKB-ARBA"/>
</dbReference>
<evidence type="ECO:0000256" key="1">
    <source>
        <dbReference type="ARBA" id="ARBA00004123"/>
    </source>
</evidence>
<dbReference type="Proteomes" id="UP000030764">
    <property type="component" value="Unassembled WGS sequence"/>
</dbReference>
<evidence type="ECO:0000313" key="12">
    <source>
        <dbReference type="EMBL" id="KFD68627.1"/>
    </source>
</evidence>
<protein>
    <recommendedName>
        <fullName evidence="10">C2H2-type domain-containing protein</fullName>
    </recommendedName>
</protein>
<feature type="domain" description="C2H2-type" evidence="10">
    <location>
        <begin position="271"/>
        <end position="300"/>
    </location>
</feature>
<evidence type="ECO:0000313" key="13">
    <source>
        <dbReference type="Proteomes" id="UP000030764"/>
    </source>
</evidence>
<dbReference type="PROSITE" id="PS00028">
    <property type="entry name" value="ZINC_FINGER_C2H2_1"/>
    <property type="match status" value="3"/>
</dbReference>
<dbReference type="EMBL" id="KL363183">
    <property type="protein sequence ID" value="KFD58666.1"/>
    <property type="molecule type" value="Genomic_DNA"/>
</dbReference>
<evidence type="ECO:0000256" key="9">
    <source>
        <dbReference type="PROSITE-ProRule" id="PRU00042"/>
    </source>
</evidence>
<evidence type="ECO:0000256" key="5">
    <source>
        <dbReference type="ARBA" id="ARBA00022833"/>
    </source>
</evidence>
<keyword evidence="6" id="KW-0238">DNA-binding</keyword>
<dbReference type="InterPro" id="IPR050527">
    <property type="entry name" value="Snail/Krueppel_Znf"/>
</dbReference>
<organism evidence="12">
    <name type="scientific">Trichuris suis</name>
    <name type="common">pig whipworm</name>
    <dbReference type="NCBI Taxonomy" id="68888"/>
    <lineage>
        <taxon>Eukaryota</taxon>
        <taxon>Metazoa</taxon>
        <taxon>Ecdysozoa</taxon>
        <taxon>Nematoda</taxon>
        <taxon>Enoplea</taxon>
        <taxon>Dorylaimia</taxon>
        <taxon>Trichinellida</taxon>
        <taxon>Trichuridae</taxon>
        <taxon>Trichuris</taxon>
    </lineage>
</organism>
<dbReference type="InterPro" id="IPR036236">
    <property type="entry name" value="Znf_C2H2_sf"/>
</dbReference>
<dbReference type="Gene3D" id="3.30.160.60">
    <property type="entry name" value="Classic Zinc Finger"/>
    <property type="match status" value="3"/>
</dbReference>
<evidence type="ECO:0000259" key="10">
    <source>
        <dbReference type="PROSITE" id="PS50157"/>
    </source>
</evidence>
<feature type="domain" description="C2H2-type" evidence="10">
    <location>
        <begin position="297"/>
        <end position="324"/>
    </location>
</feature>
<keyword evidence="5" id="KW-0862">Zinc</keyword>
<dbReference type="GO" id="GO:0008270">
    <property type="term" value="F:zinc ion binding"/>
    <property type="evidence" value="ECO:0007669"/>
    <property type="project" value="UniProtKB-KW"/>
</dbReference>
<gene>
    <name evidence="11" type="ORF">M513_00359</name>
    <name evidence="12" type="ORF">M514_00359</name>
</gene>
<keyword evidence="2" id="KW-0479">Metal-binding</keyword>
<dbReference type="GO" id="GO:0000978">
    <property type="term" value="F:RNA polymerase II cis-regulatory region sequence-specific DNA binding"/>
    <property type="evidence" value="ECO:0007669"/>
    <property type="project" value="TreeGrafter"/>
</dbReference>
<proteinExistence type="inferred from homology"/>
<accession>A0A085NGN1</accession>
<keyword evidence="13" id="KW-1185">Reference proteome</keyword>
<sequence length="394" mass="43716">MVVGVAPPVRAVVIDNYLFSLFNSGEIKNQKCSTLREAAKCQVSSTVSCLSSARSYRACTVARLLSFAFDDHPPSSNHLKVVNPEESERPLTHFHHSDFAIAMEPAVDHSGHMVNPFREQLPMLLPQAAHFLGHRGDGSLIAAPIPIRPSGHAQTAALLYSGQSPSWFQLPQIYHNSLHAVPTANPLPQPAGSASMLYFYSKPVAWNETNLCTSLVHSQDGKAISSPEFVSRSVPANSFPMKVPMTVLPPTAPPHTFISIAAKRDMSQREFRCGQCKRRFETEAALRLHMRAHIHGSKCPICGKTFTRHWLIQGHLRTHTGEKPFKCHVCAKAFADKSNLRAHIQTHSGLKPFSCRKCGRGFALKSYLSKHEESACQNRIINMVSYRKIDELLL</sequence>
<dbReference type="PANTHER" id="PTHR24388">
    <property type="entry name" value="ZINC FINGER PROTEIN"/>
    <property type="match status" value="1"/>
</dbReference>
<dbReference type="GO" id="GO:0005634">
    <property type="term" value="C:nucleus"/>
    <property type="evidence" value="ECO:0007669"/>
    <property type="project" value="UniProtKB-SubCell"/>
</dbReference>
<feature type="domain" description="C2H2-type" evidence="10">
    <location>
        <begin position="325"/>
        <end position="352"/>
    </location>
</feature>
<evidence type="ECO:0000256" key="6">
    <source>
        <dbReference type="ARBA" id="ARBA00023125"/>
    </source>
</evidence>
<evidence type="ECO:0000256" key="7">
    <source>
        <dbReference type="ARBA" id="ARBA00023242"/>
    </source>
</evidence>
<dbReference type="Pfam" id="PF00096">
    <property type="entry name" value="zf-C2H2"/>
    <property type="match status" value="3"/>
</dbReference>
<evidence type="ECO:0000256" key="4">
    <source>
        <dbReference type="ARBA" id="ARBA00022771"/>
    </source>
</evidence>
<comment type="similarity">
    <text evidence="8">Belongs to the snail C2H2-type zinc-finger protein family.</text>
</comment>